<accession>A0A4V3UN98</accession>
<comment type="caution">
    <text evidence="1">The sequence shown here is derived from an EMBL/GenBank/DDBJ whole genome shotgun (WGS) entry which is preliminary data.</text>
</comment>
<dbReference type="Proteomes" id="UP000308092">
    <property type="component" value="Unassembled WGS sequence"/>
</dbReference>
<gene>
    <name evidence="1" type="ORF">EYZ11_010135</name>
</gene>
<organism evidence="1 2">
    <name type="scientific">Aspergillus tanneri</name>
    <dbReference type="NCBI Taxonomy" id="1220188"/>
    <lineage>
        <taxon>Eukaryota</taxon>
        <taxon>Fungi</taxon>
        <taxon>Dikarya</taxon>
        <taxon>Ascomycota</taxon>
        <taxon>Pezizomycotina</taxon>
        <taxon>Eurotiomycetes</taxon>
        <taxon>Eurotiomycetidae</taxon>
        <taxon>Eurotiales</taxon>
        <taxon>Aspergillaceae</taxon>
        <taxon>Aspergillus</taxon>
        <taxon>Aspergillus subgen. Circumdati</taxon>
    </lineage>
</organism>
<sequence length="22" mass="2339">MVSEASTDVCNVKALDEFLGPI</sequence>
<name>A0A4V3UN98_9EURO</name>
<proteinExistence type="predicted"/>
<protein>
    <submittedName>
        <fullName evidence="1">Uncharacterized protein</fullName>
    </submittedName>
</protein>
<evidence type="ECO:0000313" key="2">
    <source>
        <dbReference type="Proteomes" id="UP000308092"/>
    </source>
</evidence>
<dbReference type="VEuPathDB" id="FungiDB:EYZ11_010135"/>
<keyword evidence="2" id="KW-1185">Reference proteome</keyword>
<reference evidence="1 2" key="1">
    <citation type="submission" date="2019-03" db="EMBL/GenBank/DDBJ databases">
        <title>The genome sequence of a newly discovered highly antifungal drug resistant Aspergillus species, Aspergillus tanneri NIH 1004.</title>
        <authorList>
            <person name="Mounaud S."/>
            <person name="Singh I."/>
            <person name="Joardar V."/>
            <person name="Pakala S."/>
            <person name="Pakala S."/>
            <person name="Venepally P."/>
            <person name="Hoover J."/>
            <person name="Nierman W."/>
            <person name="Chung J."/>
            <person name="Losada L."/>
        </authorList>
    </citation>
    <scope>NUCLEOTIDE SEQUENCE [LARGE SCALE GENOMIC DNA]</scope>
    <source>
        <strain evidence="1 2">NIH1004</strain>
    </source>
</reference>
<evidence type="ECO:0000313" key="1">
    <source>
        <dbReference type="EMBL" id="THC90394.1"/>
    </source>
</evidence>
<dbReference type="EMBL" id="SOSA01000525">
    <property type="protein sequence ID" value="THC90394.1"/>
    <property type="molecule type" value="Genomic_DNA"/>
</dbReference>
<dbReference type="AlphaFoldDB" id="A0A4V3UN98"/>